<name>A0ABT3JGX3_9SPHN</name>
<evidence type="ECO:0000256" key="1">
    <source>
        <dbReference type="ARBA" id="ARBA00004370"/>
    </source>
</evidence>
<evidence type="ECO:0000256" key="9">
    <source>
        <dbReference type="HAMAP-Rule" id="MF_00911"/>
    </source>
</evidence>
<keyword evidence="5 9" id="KW-0812">Transmembrane</keyword>
<sequence>MNAQTVRRGSAGTRKGGRKPAGRSAALSTSRGVNKLARWAIGVFIVAILAVAIVALDLPVKAGRALGAATGQAGFAVDGYQIVGLKHMDRGTVDDVVTTELHRAAEQSAADDKPAQALVSATAIRDALLQYGWVKDARVSRRLPDQLVIDIVERKPAAVWQHKGQLSLIDGDGVVLAPVPLDKMPDLPLLIGQGANAHAVALSKLMAGVPTLKPQLASASWVGGRRWDLAFSSGEVVALPEGDATAATVLKRFAKHDRDQGLLGRGVKRYDLRVPGKMTVRLPEPLPPPEAAAENPS</sequence>
<dbReference type="GO" id="GO:0051301">
    <property type="term" value="P:cell division"/>
    <property type="evidence" value="ECO:0007669"/>
    <property type="project" value="UniProtKB-KW"/>
</dbReference>
<evidence type="ECO:0000313" key="12">
    <source>
        <dbReference type="EMBL" id="MCW3798337.1"/>
    </source>
</evidence>
<dbReference type="Gene3D" id="3.10.20.310">
    <property type="entry name" value="membrane protein fhac"/>
    <property type="match status" value="1"/>
</dbReference>
<keyword evidence="4 9" id="KW-0132">Cell division</keyword>
<evidence type="ECO:0000256" key="5">
    <source>
        <dbReference type="ARBA" id="ARBA00022692"/>
    </source>
</evidence>
<keyword evidence="6 9" id="KW-1133">Transmembrane helix</keyword>
<keyword evidence="2 9" id="KW-1003">Cell membrane</keyword>
<dbReference type="RefSeq" id="WP_264883140.1">
    <property type="nucleotide sequence ID" value="NZ_JAPDOB010000002.1"/>
</dbReference>
<accession>A0ABT3JGX3</accession>
<evidence type="ECO:0000256" key="4">
    <source>
        <dbReference type="ARBA" id="ARBA00022618"/>
    </source>
</evidence>
<dbReference type="EMBL" id="JAPDOB010000002">
    <property type="protein sequence ID" value="MCW3798337.1"/>
    <property type="molecule type" value="Genomic_DNA"/>
</dbReference>
<evidence type="ECO:0000256" key="7">
    <source>
        <dbReference type="ARBA" id="ARBA00023136"/>
    </source>
</evidence>
<dbReference type="PANTHER" id="PTHR35851">
    <property type="entry name" value="CELL DIVISION PROTEIN FTSQ"/>
    <property type="match status" value="1"/>
</dbReference>
<keyword evidence="3 9" id="KW-0997">Cell inner membrane</keyword>
<proteinExistence type="inferred from homology"/>
<keyword evidence="7 9" id="KW-0472">Membrane</keyword>
<evidence type="ECO:0000259" key="11">
    <source>
        <dbReference type="PROSITE" id="PS51779"/>
    </source>
</evidence>
<protein>
    <recommendedName>
        <fullName evidence="9">Cell division protein FtsQ</fullName>
    </recommendedName>
</protein>
<dbReference type="PROSITE" id="PS51779">
    <property type="entry name" value="POTRA"/>
    <property type="match status" value="1"/>
</dbReference>
<dbReference type="InterPro" id="IPR026579">
    <property type="entry name" value="FtsQ"/>
</dbReference>
<organism evidence="12 13">
    <name type="scientific">Sphingomonas arvum</name>
    <dbReference type="NCBI Taxonomy" id="2992113"/>
    <lineage>
        <taxon>Bacteria</taxon>
        <taxon>Pseudomonadati</taxon>
        <taxon>Pseudomonadota</taxon>
        <taxon>Alphaproteobacteria</taxon>
        <taxon>Sphingomonadales</taxon>
        <taxon>Sphingomonadaceae</taxon>
        <taxon>Sphingomonas</taxon>
    </lineage>
</organism>
<dbReference type="Proteomes" id="UP001526246">
    <property type="component" value="Unassembled WGS sequence"/>
</dbReference>
<feature type="domain" description="POTRA" evidence="11">
    <location>
        <begin position="75"/>
        <end position="154"/>
    </location>
</feature>
<dbReference type="InterPro" id="IPR005548">
    <property type="entry name" value="Cell_div_FtsQ/DivIB_C"/>
</dbReference>
<keyword evidence="13" id="KW-1185">Reference proteome</keyword>
<comment type="caution">
    <text evidence="12">The sequence shown here is derived from an EMBL/GenBank/DDBJ whole genome shotgun (WGS) entry which is preliminary data.</text>
</comment>
<evidence type="ECO:0000256" key="10">
    <source>
        <dbReference type="SAM" id="MobiDB-lite"/>
    </source>
</evidence>
<comment type="subcellular location">
    <subcellularLocation>
        <location evidence="9">Cell inner membrane</location>
        <topology evidence="9">Single-pass type II membrane protein</topology>
    </subcellularLocation>
    <subcellularLocation>
        <location evidence="1">Membrane</location>
    </subcellularLocation>
    <text evidence="9">Localizes to the division septum.</text>
</comment>
<dbReference type="HAMAP" id="MF_00911">
    <property type="entry name" value="FtsQ_subfam"/>
    <property type="match status" value="1"/>
</dbReference>
<evidence type="ECO:0000256" key="8">
    <source>
        <dbReference type="ARBA" id="ARBA00023306"/>
    </source>
</evidence>
<feature type="transmembrane region" description="Helical" evidence="9">
    <location>
        <begin position="36"/>
        <end position="56"/>
    </location>
</feature>
<gene>
    <name evidence="9" type="primary">ftsQ</name>
    <name evidence="12" type="ORF">OMW55_11035</name>
</gene>
<dbReference type="Pfam" id="PF08478">
    <property type="entry name" value="POTRA_1"/>
    <property type="match status" value="1"/>
</dbReference>
<keyword evidence="8 9" id="KW-0131">Cell cycle</keyword>
<evidence type="ECO:0000256" key="2">
    <source>
        <dbReference type="ARBA" id="ARBA00022475"/>
    </source>
</evidence>
<dbReference type="Pfam" id="PF03799">
    <property type="entry name" value="FtsQ_DivIB_C"/>
    <property type="match status" value="1"/>
</dbReference>
<reference evidence="12 13" key="1">
    <citation type="submission" date="2022-10" db="EMBL/GenBank/DDBJ databases">
        <title>Sphingomonas sp.</title>
        <authorList>
            <person name="Jin C."/>
        </authorList>
    </citation>
    <scope>NUCLEOTIDE SEQUENCE [LARGE SCALE GENOMIC DNA]</scope>
    <source>
        <strain evidence="12 13">BN140010</strain>
    </source>
</reference>
<evidence type="ECO:0000256" key="3">
    <source>
        <dbReference type="ARBA" id="ARBA00022519"/>
    </source>
</evidence>
<evidence type="ECO:0000313" key="13">
    <source>
        <dbReference type="Proteomes" id="UP001526246"/>
    </source>
</evidence>
<dbReference type="InterPro" id="IPR034746">
    <property type="entry name" value="POTRA"/>
</dbReference>
<dbReference type="InterPro" id="IPR013685">
    <property type="entry name" value="POTRA_FtsQ_type"/>
</dbReference>
<feature type="region of interest" description="Disordered" evidence="10">
    <location>
        <begin position="1"/>
        <end position="27"/>
    </location>
</feature>
<evidence type="ECO:0000256" key="6">
    <source>
        <dbReference type="ARBA" id="ARBA00022989"/>
    </source>
</evidence>
<comment type="similarity">
    <text evidence="9">Belongs to the FtsQ/DivIB family. FtsQ subfamily.</text>
</comment>
<comment type="function">
    <text evidence="9">Essential cell division protein.</text>
</comment>
<dbReference type="PANTHER" id="PTHR35851:SF1">
    <property type="entry name" value="CELL DIVISION PROTEIN FTSQ"/>
    <property type="match status" value="1"/>
</dbReference>